<reference evidence="3 4" key="1">
    <citation type="submission" date="2022-03" db="EMBL/GenBank/DDBJ databases">
        <authorList>
            <person name="Macdonald S."/>
            <person name="Ahmed S."/>
            <person name="Newling K."/>
        </authorList>
    </citation>
    <scope>NUCLEOTIDE SEQUENCE [LARGE SCALE GENOMIC DNA]</scope>
</reference>
<feature type="domain" description="Aminotransferase class I/classII large" evidence="2">
    <location>
        <begin position="24"/>
        <end position="162"/>
    </location>
</feature>
<dbReference type="SUPFAM" id="SSF53383">
    <property type="entry name" value="PLP-dependent transferases"/>
    <property type="match status" value="1"/>
</dbReference>
<dbReference type="PANTHER" id="PTHR43795">
    <property type="entry name" value="BIFUNCTIONAL ASPARTATE AMINOTRANSFERASE AND GLUTAMATE/ASPARTATE-PREPHENATE AMINOTRANSFERASE-RELATED"/>
    <property type="match status" value="1"/>
</dbReference>
<accession>A0ABC8JCE3</accession>
<dbReference type="InterPro" id="IPR015421">
    <property type="entry name" value="PyrdxlP-dep_Trfase_major"/>
</dbReference>
<protein>
    <recommendedName>
        <fullName evidence="2">Aminotransferase class I/classII large domain-containing protein</fullName>
    </recommendedName>
</protein>
<dbReference type="Gene3D" id="3.90.1150.10">
    <property type="entry name" value="Aspartate Aminotransferase, domain 1"/>
    <property type="match status" value="1"/>
</dbReference>
<dbReference type="InterPro" id="IPR004839">
    <property type="entry name" value="Aminotransferase_I/II_large"/>
</dbReference>
<dbReference type="Gene3D" id="3.40.640.10">
    <property type="entry name" value="Type I PLP-dependent aspartate aminotransferase-like (Major domain)"/>
    <property type="match status" value="1"/>
</dbReference>
<evidence type="ECO:0000313" key="3">
    <source>
        <dbReference type="EMBL" id="CAH8312995.1"/>
    </source>
</evidence>
<keyword evidence="1" id="KW-0663">Pyridoxal phosphate</keyword>
<comment type="caution">
    <text evidence="3">The sequence shown here is derived from an EMBL/GenBank/DDBJ whole genome shotgun (WGS) entry which is preliminary data.</text>
</comment>
<dbReference type="InterPro" id="IPR015422">
    <property type="entry name" value="PyrdxlP-dep_Trfase_small"/>
</dbReference>
<name>A0ABC8JCE3_ERUVS</name>
<sequence>MWTEKEFITSRKTCPSRDLEPQIYSFNENVLSASRKLTKLSPVSSPTQHLLVSAISSPKFVQRFVKTNRERLMRINTELVKGLKALKIECTKSNGGLFFWVDMRGLMSSDSEKGEIELWNKLLKIGKINVIPGSCCQCIEPGWFRLCFSNFSERDVLVVMNRFRKVCESCKSQH</sequence>
<dbReference type="AlphaFoldDB" id="A0ABC8JCE3"/>
<dbReference type="EMBL" id="CAKOAT010075711">
    <property type="protein sequence ID" value="CAH8312995.1"/>
    <property type="molecule type" value="Genomic_DNA"/>
</dbReference>
<evidence type="ECO:0000313" key="4">
    <source>
        <dbReference type="Proteomes" id="UP001642260"/>
    </source>
</evidence>
<dbReference type="Pfam" id="PF00155">
    <property type="entry name" value="Aminotran_1_2"/>
    <property type="match status" value="1"/>
</dbReference>
<organism evidence="3 4">
    <name type="scientific">Eruca vesicaria subsp. sativa</name>
    <name type="common">Garden rocket</name>
    <name type="synonym">Eruca sativa</name>
    <dbReference type="NCBI Taxonomy" id="29727"/>
    <lineage>
        <taxon>Eukaryota</taxon>
        <taxon>Viridiplantae</taxon>
        <taxon>Streptophyta</taxon>
        <taxon>Embryophyta</taxon>
        <taxon>Tracheophyta</taxon>
        <taxon>Spermatophyta</taxon>
        <taxon>Magnoliopsida</taxon>
        <taxon>eudicotyledons</taxon>
        <taxon>Gunneridae</taxon>
        <taxon>Pentapetalae</taxon>
        <taxon>rosids</taxon>
        <taxon>malvids</taxon>
        <taxon>Brassicales</taxon>
        <taxon>Brassicaceae</taxon>
        <taxon>Brassiceae</taxon>
        <taxon>Eruca</taxon>
    </lineage>
</organism>
<evidence type="ECO:0000256" key="1">
    <source>
        <dbReference type="ARBA" id="ARBA00022898"/>
    </source>
</evidence>
<dbReference type="InterPro" id="IPR015424">
    <property type="entry name" value="PyrdxlP-dep_Trfase"/>
</dbReference>
<keyword evidence="4" id="KW-1185">Reference proteome</keyword>
<proteinExistence type="predicted"/>
<dbReference type="InterPro" id="IPR050478">
    <property type="entry name" value="Ethylene_sulfur-biosynth"/>
</dbReference>
<gene>
    <name evidence="3" type="ORF">ERUC_LOCUS6419</name>
</gene>
<dbReference type="Proteomes" id="UP001642260">
    <property type="component" value="Unassembled WGS sequence"/>
</dbReference>
<evidence type="ECO:0000259" key="2">
    <source>
        <dbReference type="Pfam" id="PF00155"/>
    </source>
</evidence>
<dbReference type="PANTHER" id="PTHR43795:SF85">
    <property type="entry name" value="AMINOTRANSFERASE ACS10-RELATED"/>
    <property type="match status" value="1"/>
</dbReference>